<feature type="compositionally biased region" description="Basic and acidic residues" evidence="1">
    <location>
        <begin position="420"/>
        <end position="431"/>
    </location>
</feature>
<feature type="compositionally biased region" description="Low complexity" evidence="1">
    <location>
        <begin position="288"/>
        <end position="317"/>
    </location>
</feature>
<feature type="region of interest" description="Disordered" evidence="1">
    <location>
        <begin position="42"/>
        <end position="62"/>
    </location>
</feature>
<dbReference type="AlphaFoldDB" id="A0A7I7XQ60"/>
<feature type="region of interest" description="Disordered" evidence="1">
    <location>
        <begin position="267"/>
        <end position="318"/>
    </location>
</feature>
<gene>
    <name evidence="2" type="ORF">MMAD_56540</name>
</gene>
<feature type="region of interest" description="Disordered" evidence="1">
    <location>
        <begin position="380"/>
        <end position="476"/>
    </location>
</feature>
<keyword evidence="2" id="KW-0614">Plasmid</keyword>
<feature type="compositionally biased region" description="Polar residues" evidence="1">
    <location>
        <begin position="42"/>
        <end position="53"/>
    </location>
</feature>
<feature type="compositionally biased region" description="Low complexity" evidence="1">
    <location>
        <begin position="432"/>
        <end position="444"/>
    </location>
</feature>
<dbReference type="RefSeq" id="WP_163744914.1">
    <property type="nucleotide sequence ID" value="NZ_AP022611.1"/>
</dbReference>
<evidence type="ECO:0000256" key="1">
    <source>
        <dbReference type="SAM" id="MobiDB-lite"/>
    </source>
</evidence>
<feature type="compositionally biased region" description="Pro residues" evidence="1">
    <location>
        <begin position="106"/>
        <end position="146"/>
    </location>
</feature>
<keyword evidence="3" id="KW-1185">Reference proteome</keyword>
<dbReference type="Proteomes" id="UP000466517">
    <property type="component" value="Plasmid pJCM13574"/>
</dbReference>
<evidence type="ECO:0000313" key="3">
    <source>
        <dbReference type="Proteomes" id="UP000466517"/>
    </source>
</evidence>
<feature type="compositionally biased region" description="Low complexity" evidence="1">
    <location>
        <begin position="147"/>
        <end position="159"/>
    </location>
</feature>
<accession>A0A7I7XQ60</accession>
<dbReference type="InterPro" id="IPR019710">
    <property type="entry name" value="DUF4226"/>
</dbReference>
<feature type="region of interest" description="Disordered" evidence="1">
    <location>
        <begin position="94"/>
        <end position="159"/>
    </location>
</feature>
<protein>
    <recommendedName>
        <fullName evidence="4">Biofilm regulator BssS</fullName>
    </recommendedName>
</protein>
<name>A0A7I7XQ60_9MYCO</name>
<organism evidence="2 3">
    <name type="scientific">Mycolicibacterium madagascariense</name>
    <dbReference type="NCBI Taxonomy" id="212765"/>
    <lineage>
        <taxon>Bacteria</taxon>
        <taxon>Bacillati</taxon>
        <taxon>Actinomycetota</taxon>
        <taxon>Actinomycetes</taxon>
        <taxon>Mycobacteriales</taxon>
        <taxon>Mycobacteriaceae</taxon>
        <taxon>Mycolicibacterium</taxon>
    </lineage>
</organism>
<feature type="compositionally biased region" description="Basic and acidic residues" evidence="1">
    <location>
        <begin position="384"/>
        <end position="413"/>
    </location>
</feature>
<dbReference type="KEGG" id="mmag:MMAD_56540"/>
<evidence type="ECO:0008006" key="4">
    <source>
        <dbReference type="Google" id="ProtNLM"/>
    </source>
</evidence>
<geneLocation type="plasmid" evidence="3">
    <name>pjcm13574 dna</name>
</geneLocation>
<dbReference type="EMBL" id="AP022611">
    <property type="protein sequence ID" value="BBZ31359.1"/>
    <property type="molecule type" value="Genomic_DNA"/>
</dbReference>
<reference evidence="2 3" key="1">
    <citation type="journal article" date="2019" name="Emerg. Microbes Infect.">
        <title>Comprehensive subspecies identification of 175 nontuberculous mycobacteria species based on 7547 genomic profiles.</title>
        <authorList>
            <person name="Matsumoto Y."/>
            <person name="Kinjo T."/>
            <person name="Motooka D."/>
            <person name="Nabeya D."/>
            <person name="Jung N."/>
            <person name="Uechi K."/>
            <person name="Horii T."/>
            <person name="Iida T."/>
            <person name="Fujita J."/>
            <person name="Nakamura S."/>
        </authorList>
    </citation>
    <scope>NUCLEOTIDE SEQUENCE [LARGE SCALE GENOMIC DNA]</scope>
    <source>
        <strain evidence="2 3">JCM 13574</strain>
        <plasmid evidence="3">pjcm13574 dna</plasmid>
    </source>
</reference>
<sequence length="585" mass="58235">MASYDELRAALEHIKQVTGDPNGWQKGLSEQQIRDVNGWLNSQGAKMTSTPTGYDNGGWKDPQTGVYYENRVENTGANPQVPDVDLDRIRKAHPDLFDPSTNAPLTPAPGAPPPTQPHAPAPGAPGQPPSGTPPGQAPAGTPPGQPPADDGGLSGKAADAAKAVDDALAKNKTALAEADEELVDAVLGAKTGSDEGKAQLQALQSSLVDQIHKLGPTLDTPAGQQQLNDFLQGKTQEILGIVKSSGMDAESKAEVLDALSQRYDAVKDSAGTGSGPTDPAAAGGGGQSASDTGGSAGAPAPAADPGASGAGDPLASDPLLSGLASDPLMGGLGGLAGPAMGALSGLPGAMGSMMPGMGGLGGGGGLGDLGGAIGGAIKEAASARPEDPADALKDDPVGTKPENAEHSGDEKNNETAATDEGNKDEAKKDAPATEPAAAKPAEGAQPQPIAAETGQVAPAQPAPDASVKLPDGSTVTADNPQLAQAGRLVLGGASLDDAAGKSQITVLPPGAPVNEPVSPSQLKMMDYAQFTDHRVMALGNGKVWLNGQVTPVEEMPTGPNFLGWARPQIQTAPAAAPVTVLAGAH</sequence>
<dbReference type="Pfam" id="PF10774">
    <property type="entry name" value="DUF4226"/>
    <property type="match status" value="1"/>
</dbReference>
<proteinExistence type="predicted"/>
<evidence type="ECO:0000313" key="2">
    <source>
        <dbReference type="EMBL" id="BBZ31359.1"/>
    </source>
</evidence>